<comment type="caution">
    <text evidence="1">The sequence shown here is derived from an EMBL/GenBank/DDBJ whole genome shotgun (WGS) entry which is preliminary data.</text>
</comment>
<sequence>MGQDLQIKIWGEEEWPVKGGDLQPREGGRGSYHASRGFRKARVTIGCTFEFYAPNERRIVDIREETIPTSLTLLYFAFEDACVAWRLESWFCSIQMIRAKLTAFVTCTDPNVLLSGPACALLDRAVGSVHLPVGTSDGHT</sequence>
<evidence type="ECO:0000313" key="2">
    <source>
        <dbReference type="Proteomes" id="UP000233551"/>
    </source>
</evidence>
<protein>
    <submittedName>
        <fullName evidence="1">Uncharacterized protein</fullName>
    </submittedName>
</protein>
<gene>
    <name evidence="1" type="ORF">CRG98_019883</name>
</gene>
<accession>A0A2I0JTR0</accession>
<evidence type="ECO:0000313" key="1">
    <source>
        <dbReference type="EMBL" id="PKI59707.1"/>
    </source>
</evidence>
<keyword evidence="2" id="KW-1185">Reference proteome</keyword>
<dbReference type="AlphaFoldDB" id="A0A2I0JTR0"/>
<name>A0A2I0JTR0_PUNGR</name>
<dbReference type="EMBL" id="PGOL01001241">
    <property type="protein sequence ID" value="PKI59707.1"/>
    <property type="molecule type" value="Genomic_DNA"/>
</dbReference>
<organism evidence="1 2">
    <name type="scientific">Punica granatum</name>
    <name type="common">Pomegranate</name>
    <dbReference type="NCBI Taxonomy" id="22663"/>
    <lineage>
        <taxon>Eukaryota</taxon>
        <taxon>Viridiplantae</taxon>
        <taxon>Streptophyta</taxon>
        <taxon>Embryophyta</taxon>
        <taxon>Tracheophyta</taxon>
        <taxon>Spermatophyta</taxon>
        <taxon>Magnoliopsida</taxon>
        <taxon>eudicotyledons</taxon>
        <taxon>Gunneridae</taxon>
        <taxon>Pentapetalae</taxon>
        <taxon>rosids</taxon>
        <taxon>malvids</taxon>
        <taxon>Myrtales</taxon>
        <taxon>Lythraceae</taxon>
        <taxon>Punica</taxon>
    </lineage>
</organism>
<reference evidence="1 2" key="1">
    <citation type="submission" date="2017-11" db="EMBL/GenBank/DDBJ databases">
        <title>De-novo sequencing of pomegranate (Punica granatum L.) genome.</title>
        <authorList>
            <person name="Akparov Z."/>
            <person name="Amiraslanov A."/>
            <person name="Hajiyeva S."/>
            <person name="Abbasov M."/>
            <person name="Kaur K."/>
            <person name="Hamwieh A."/>
            <person name="Solovyev V."/>
            <person name="Salamov A."/>
            <person name="Braich B."/>
            <person name="Kosarev P."/>
            <person name="Mahmoud A."/>
            <person name="Hajiyev E."/>
            <person name="Babayeva S."/>
            <person name="Izzatullayeva V."/>
            <person name="Mammadov A."/>
            <person name="Mammadov A."/>
            <person name="Sharifova S."/>
            <person name="Ojaghi J."/>
            <person name="Eynullazada K."/>
            <person name="Bayramov B."/>
            <person name="Abdulazimova A."/>
            <person name="Shahmuradov I."/>
        </authorList>
    </citation>
    <scope>NUCLEOTIDE SEQUENCE [LARGE SCALE GENOMIC DNA]</scope>
    <source>
        <strain evidence="2">cv. AG2017</strain>
        <tissue evidence="1">Leaf</tissue>
    </source>
</reference>
<dbReference type="Proteomes" id="UP000233551">
    <property type="component" value="Unassembled WGS sequence"/>
</dbReference>
<proteinExistence type="predicted"/>